<feature type="transmembrane region" description="Helical" evidence="1">
    <location>
        <begin position="323"/>
        <end position="341"/>
    </location>
</feature>
<evidence type="ECO:0000313" key="2">
    <source>
        <dbReference type="EMBL" id="URN93076.1"/>
    </source>
</evidence>
<feature type="transmembrane region" description="Helical" evidence="1">
    <location>
        <begin position="84"/>
        <end position="111"/>
    </location>
</feature>
<feature type="transmembrane region" description="Helical" evidence="1">
    <location>
        <begin position="181"/>
        <end position="206"/>
    </location>
</feature>
<dbReference type="InterPro" id="IPR038728">
    <property type="entry name" value="YkvI-like"/>
</dbReference>
<protein>
    <recommendedName>
        <fullName evidence="4">Membrane protein YkvI</fullName>
    </recommendedName>
</protein>
<dbReference type="Proteomes" id="UP001056756">
    <property type="component" value="Chromosome"/>
</dbReference>
<feature type="transmembrane region" description="Helical" evidence="1">
    <location>
        <begin position="41"/>
        <end position="64"/>
    </location>
</feature>
<proteinExistence type="predicted"/>
<dbReference type="KEGG" id="plig:NAG76_14645"/>
<accession>A0A9J6ZAM4</accession>
<feature type="transmembrane region" description="Helical" evidence="1">
    <location>
        <begin position="262"/>
        <end position="284"/>
    </location>
</feature>
<name>A0A9J6ZAM4_9BACL</name>
<feature type="transmembrane region" description="Helical" evidence="1">
    <location>
        <begin position="117"/>
        <end position="134"/>
    </location>
</feature>
<feature type="transmembrane region" description="Helical" evidence="1">
    <location>
        <begin position="218"/>
        <end position="242"/>
    </location>
</feature>
<sequence length="345" mass="38108">MNRQDWIKSLQIAAIYMGTIVGAGFATGQEILQFFTKYGQWGTVAIIGATFLFIWLGNKVMLLAHQIKAKSYEDLNIALFGQRFGSWISIFMLVVLLGVSAVMLAGAGTVFYENWDLPYQLGLISTCIVCFFILRKGLTAIIAVNSIVVPIMLVFTFIIFFDTLETPYTSNFLRAHTDFPLWTIVSTPFLYTAFNLSLAQAVLVPIGAQTSKPSIIRWGSIIGGLGIGFMLMVGHIALSAHMPGITQFAIPMGGIARSLSQVVYVIYICIIFAEVFTTLLADVYGLALQIHERSKLSINLIVMFTLILCYLLSQIGFGVLLSTLYPLFGFISLGWFLLIAIKKLT</sequence>
<dbReference type="EMBL" id="CP097899">
    <property type="protein sequence ID" value="URN93076.1"/>
    <property type="molecule type" value="Genomic_DNA"/>
</dbReference>
<feature type="transmembrane region" description="Helical" evidence="1">
    <location>
        <begin position="12"/>
        <end position="35"/>
    </location>
</feature>
<dbReference type="PANTHER" id="PTHR37814:SF1">
    <property type="entry name" value="MEMBRANE PROTEIN"/>
    <property type="match status" value="1"/>
</dbReference>
<keyword evidence="1" id="KW-0472">Membrane</keyword>
<dbReference type="PANTHER" id="PTHR37814">
    <property type="entry name" value="CONSERVED MEMBRANE PROTEIN"/>
    <property type="match status" value="1"/>
</dbReference>
<evidence type="ECO:0000256" key="1">
    <source>
        <dbReference type="SAM" id="Phobius"/>
    </source>
</evidence>
<keyword evidence="1" id="KW-1133">Transmembrane helix</keyword>
<evidence type="ECO:0000313" key="3">
    <source>
        <dbReference type="Proteomes" id="UP001056756"/>
    </source>
</evidence>
<reference evidence="2" key="1">
    <citation type="submission" date="2022-05" db="EMBL/GenBank/DDBJ databases">
        <title>Novel bacterial taxa in a minimal lignocellulolytic consortium and its capacity to transform plastics disclosed by genome-resolved metagenomics.</title>
        <authorList>
            <person name="Rodriguez C.A.D."/>
            <person name="Diaz-Garcia L."/>
            <person name="Herrera K."/>
            <person name="Tarazona N.A."/>
            <person name="Sproer C."/>
            <person name="Overmann J."/>
            <person name="Jimenez D.J."/>
        </authorList>
    </citation>
    <scope>NUCLEOTIDE SEQUENCE</scope>
    <source>
        <strain evidence="2">MAG5</strain>
    </source>
</reference>
<keyword evidence="1" id="KW-0812">Transmembrane</keyword>
<evidence type="ECO:0008006" key="4">
    <source>
        <dbReference type="Google" id="ProtNLM"/>
    </source>
</evidence>
<gene>
    <name evidence="2" type="ORF">NAG76_14645</name>
</gene>
<feature type="transmembrane region" description="Helical" evidence="1">
    <location>
        <begin position="296"/>
        <end position="317"/>
    </location>
</feature>
<dbReference type="AlphaFoldDB" id="A0A9J6ZAM4"/>
<feature type="transmembrane region" description="Helical" evidence="1">
    <location>
        <begin position="141"/>
        <end position="161"/>
    </location>
</feature>
<organism evidence="2 3">
    <name type="scientific">Candidatus Pristimantibacillus lignocellulolyticus</name>
    <dbReference type="NCBI Taxonomy" id="2994561"/>
    <lineage>
        <taxon>Bacteria</taxon>
        <taxon>Bacillati</taxon>
        <taxon>Bacillota</taxon>
        <taxon>Bacilli</taxon>
        <taxon>Bacillales</taxon>
        <taxon>Paenibacillaceae</taxon>
        <taxon>Candidatus Pristimantibacillus</taxon>
    </lineage>
</organism>